<dbReference type="HOGENOM" id="CLU_144003_0_0_0"/>
<evidence type="ECO:0000256" key="1">
    <source>
        <dbReference type="SAM" id="MobiDB-lite"/>
    </source>
</evidence>
<name>A3ZPR4_9BACT</name>
<gene>
    <name evidence="2" type="ORF">DSM3645_29212</name>
</gene>
<feature type="region of interest" description="Disordered" evidence="1">
    <location>
        <begin position="120"/>
        <end position="153"/>
    </location>
</feature>
<dbReference type="AlphaFoldDB" id="A3ZPR4"/>
<dbReference type="eggNOG" id="ENOG50347Z8">
    <property type="taxonomic scope" value="Bacteria"/>
</dbReference>
<dbReference type="Proteomes" id="UP000004358">
    <property type="component" value="Unassembled WGS sequence"/>
</dbReference>
<reference evidence="2 3" key="1">
    <citation type="submission" date="2006-02" db="EMBL/GenBank/DDBJ databases">
        <authorList>
            <person name="Amann R."/>
            <person name="Ferriera S."/>
            <person name="Johnson J."/>
            <person name="Kravitz S."/>
            <person name="Halpern A."/>
            <person name="Remington K."/>
            <person name="Beeson K."/>
            <person name="Tran B."/>
            <person name="Rogers Y.-H."/>
            <person name="Friedman R."/>
            <person name="Venter J.C."/>
        </authorList>
    </citation>
    <scope>NUCLEOTIDE SEQUENCE [LARGE SCALE GENOMIC DNA]</scope>
    <source>
        <strain evidence="2 3">DSM 3645</strain>
    </source>
</reference>
<sequence length="153" mass="18011">MSTVAQTREEILQEISQHETRIFELRQLLPSALKSFFRFRCRPEKFVWVYALTHEEAVRKLHARMNLNYGANWEVASRVVDRIDDPREAANTASCNLLTHLTLDDAREFVNDYRANQRGRATGEKLKHAPQSRIEQDIESWELNQRRREGMKG</sequence>
<feature type="compositionally biased region" description="Basic and acidic residues" evidence="1">
    <location>
        <begin position="144"/>
        <end position="153"/>
    </location>
</feature>
<evidence type="ECO:0000313" key="2">
    <source>
        <dbReference type="EMBL" id="EAQ81742.1"/>
    </source>
</evidence>
<dbReference type="EMBL" id="AANZ01000004">
    <property type="protein sequence ID" value="EAQ81742.1"/>
    <property type="molecule type" value="Genomic_DNA"/>
</dbReference>
<comment type="caution">
    <text evidence="2">The sequence shown here is derived from an EMBL/GenBank/DDBJ whole genome shotgun (WGS) entry which is preliminary data.</text>
</comment>
<evidence type="ECO:0000313" key="3">
    <source>
        <dbReference type="Proteomes" id="UP000004358"/>
    </source>
</evidence>
<protein>
    <submittedName>
        <fullName evidence="2">Uncharacterized protein</fullName>
    </submittedName>
</protein>
<organism evidence="2 3">
    <name type="scientific">Blastopirellula marina DSM 3645</name>
    <dbReference type="NCBI Taxonomy" id="314230"/>
    <lineage>
        <taxon>Bacteria</taxon>
        <taxon>Pseudomonadati</taxon>
        <taxon>Planctomycetota</taxon>
        <taxon>Planctomycetia</taxon>
        <taxon>Pirellulales</taxon>
        <taxon>Pirellulaceae</taxon>
        <taxon>Blastopirellula</taxon>
    </lineage>
</organism>
<proteinExistence type="predicted"/>
<dbReference type="RefSeq" id="WP_002653734.1">
    <property type="nucleotide sequence ID" value="NZ_CH672376.1"/>
</dbReference>
<dbReference type="STRING" id="314230.DSM3645_29212"/>
<accession>A3ZPR4</accession>